<dbReference type="EMBL" id="QBMP01000095">
    <property type="protein sequence ID" value="PZO55443.1"/>
    <property type="molecule type" value="Genomic_DNA"/>
</dbReference>
<accession>A0A2W4XDT1</accession>
<name>A0A2W4XDT1_9CYAN</name>
<dbReference type="Proteomes" id="UP000249794">
    <property type="component" value="Unassembled WGS sequence"/>
</dbReference>
<evidence type="ECO:0000313" key="2">
    <source>
        <dbReference type="EMBL" id="PZO55443.1"/>
    </source>
</evidence>
<feature type="transmembrane region" description="Helical" evidence="1">
    <location>
        <begin position="155"/>
        <end position="173"/>
    </location>
</feature>
<keyword evidence="1" id="KW-0812">Transmembrane</keyword>
<keyword evidence="1" id="KW-0472">Membrane</keyword>
<reference evidence="2 3" key="2">
    <citation type="submission" date="2018-06" db="EMBL/GenBank/DDBJ databases">
        <title>Metagenomic assembly of (sub)arctic Cyanobacteria and their associated microbiome from non-axenic cultures.</title>
        <authorList>
            <person name="Baurain D."/>
        </authorList>
    </citation>
    <scope>NUCLEOTIDE SEQUENCE [LARGE SCALE GENOMIC DNA]</scope>
    <source>
        <strain evidence="2">ULC027bin1</strain>
    </source>
</reference>
<proteinExistence type="predicted"/>
<organism evidence="2 3">
    <name type="scientific">Phormidesmis priestleyi</name>
    <dbReference type="NCBI Taxonomy" id="268141"/>
    <lineage>
        <taxon>Bacteria</taxon>
        <taxon>Bacillati</taxon>
        <taxon>Cyanobacteriota</taxon>
        <taxon>Cyanophyceae</taxon>
        <taxon>Leptolyngbyales</taxon>
        <taxon>Leptolyngbyaceae</taxon>
        <taxon>Phormidesmis</taxon>
    </lineage>
</organism>
<evidence type="ECO:0000313" key="3">
    <source>
        <dbReference type="Proteomes" id="UP000249794"/>
    </source>
</evidence>
<keyword evidence="1" id="KW-1133">Transmembrane helix</keyword>
<gene>
    <name evidence="2" type="ORF">DCF15_10515</name>
</gene>
<evidence type="ECO:0000256" key="1">
    <source>
        <dbReference type="SAM" id="Phobius"/>
    </source>
</evidence>
<reference evidence="3" key="1">
    <citation type="submission" date="2018-04" db="EMBL/GenBank/DDBJ databases">
        <authorList>
            <person name="Cornet L."/>
        </authorList>
    </citation>
    <scope>NUCLEOTIDE SEQUENCE [LARGE SCALE GENOMIC DNA]</scope>
</reference>
<protein>
    <submittedName>
        <fullName evidence="2">Uncharacterized protein</fullName>
    </submittedName>
</protein>
<sequence>MVNFLFSKRSTSRTALPIAAFLFLIGLIFLLCFGPRTLTCAKNSSSQIDCSLSRSLAFGLIQTQDIPLVNLTQAKVDERTKTMIGSNDPADVADPSKPAGHEETSVYGVMLVGEQTILFDGYDYDYGQQQEIADKVNNFVKNPDTLSLVYRSQNIWLNIMTLSCFGLSALLLLSKRPKQP</sequence>
<dbReference type="AlphaFoldDB" id="A0A2W4XDT1"/>
<comment type="caution">
    <text evidence="2">The sequence shown here is derived from an EMBL/GenBank/DDBJ whole genome shotgun (WGS) entry which is preliminary data.</text>
</comment>